<proteinExistence type="predicted"/>
<dbReference type="Proteomes" id="UP001334084">
    <property type="component" value="Chromosome 2"/>
</dbReference>
<dbReference type="AlphaFoldDB" id="A0AAX4J9Y6"/>
<keyword evidence="2" id="KW-1185">Reference proteome</keyword>
<protein>
    <submittedName>
        <fullName evidence="1">Uncharacterized protein</fullName>
    </submittedName>
</protein>
<reference evidence="1" key="1">
    <citation type="journal article" date="2024" name="BMC Genomics">
        <title>Functional annotation of a divergent genome using sequence and structure-based similarity.</title>
        <authorList>
            <person name="Svedberg D."/>
            <person name="Winiger R.R."/>
            <person name="Berg A."/>
            <person name="Sharma H."/>
            <person name="Tellgren-Roth C."/>
            <person name="Debrunner-Vossbrinck B.A."/>
            <person name="Vossbrinck C.R."/>
            <person name="Barandun J."/>
        </authorList>
    </citation>
    <scope>NUCLEOTIDE SEQUENCE</scope>
    <source>
        <strain evidence="1">Illinois isolate</strain>
    </source>
</reference>
<evidence type="ECO:0000313" key="1">
    <source>
        <dbReference type="EMBL" id="WUR02738.1"/>
    </source>
</evidence>
<dbReference type="RefSeq" id="XP_065328883.1">
    <property type="nucleotide sequence ID" value="XM_065472811.1"/>
</dbReference>
<sequence>MMFLLFYSTCKLSRDVLDLHTKTMVKTNETTNKTTVEYSTNSLYHEETSNYIYCNTTDYFSNLEKLDLSQIEYTFLRVASWHVYKILRKAKPFKKKIRRMVKSKVMRRKIFEFTNFNFYVNFFIRNLPQVRDDEYPYLFLRSLALQSYKLIYLFSFVIIDDVYCRDLFDIMRKKMILRTADHCPWKITKLYNEKIYDYLIEALESVVYEDEHIRKKFTLSKLNFEN</sequence>
<accession>A0AAX4J9Y6</accession>
<dbReference type="EMBL" id="CP142727">
    <property type="protein sequence ID" value="WUR02738.1"/>
    <property type="molecule type" value="Genomic_DNA"/>
</dbReference>
<dbReference type="KEGG" id="vnx:VNE69_02257"/>
<evidence type="ECO:0000313" key="2">
    <source>
        <dbReference type="Proteomes" id="UP001334084"/>
    </source>
</evidence>
<name>A0AAX4J9Y6_9MICR</name>
<gene>
    <name evidence="1" type="ORF">VNE69_02257</name>
</gene>
<organism evidence="1 2">
    <name type="scientific">Vairimorpha necatrix</name>
    <dbReference type="NCBI Taxonomy" id="6039"/>
    <lineage>
        <taxon>Eukaryota</taxon>
        <taxon>Fungi</taxon>
        <taxon>Fungi incertae sedis</taxon>
        <taxon>Microsporidia</taxon>
        <taxon>Nosematidae</taxon>
        <taxon>Vairimorpha</taxon>
    </lineage>
</organism>
<dbReference type="GeneID" id="90540547"/>